<dbReference type="GO" id="GO:0005789">
    <property type="term" value="C:endoplasmic reticulum membrane"/>
    <property type="evidence" value="ECO:0007669"/>
    <property type="project" value="UniProtKB-SubCell"/>
</dbReference>
<evidence type="ECO:0000256" key="8">
    <source>
        <dbReference type="ARBA" id="ARBA00022989"/>
    </source>
</evidence>
<comment type="function">
    <text evidence="10">Involved in inositol deacylation of GPI-anchored proteins which plays important roles in the quality control and ER-associated degradation of GPI-anchored proteins.</text>
</comment>
<dbReference type="EMBL" id="JBFDAA010000016">
    <property type="protein sequence ID" value="KAL1117448.1"/>
    <property type="molecule type" value="Genomic_DNA"/>
</dbReference>
<keyword evidence="4 10" id="KW-0812">Transmembrane</keyword>
<proteinExistence type="inferred from homology"/>
<keyword evidence="13" id="KW-1185">Reference proteome</keyword>
<evidence type="ECO:0000256" key="2">
    <source>
        <dbReference type="ARBA" id="ARBA00006931"/>
    </source>
</evidence>
<evidence type="ECO:0000256" key="10">
    <source>
        <dbReference type="RuleBase" id="RU365011"/>
    </source>
</evidence>
<protein>
    <recommendedName>
        <fullName evidence="10">GPI inositol-deacylase</fullName>
        <ecNumber evidence="10">3.1.-.-</ecNumber>
    </recommendedName>
</protein>
<dbReference type="PANTHER" id="PTHR15495:SF7">
    <property type="entry name" value="GPI INOSITOL-DEACYLASE"/>
    <property type="match status" value="1"/>
</dbReference>
<keyword evidence="8 10" id="KW-1133">Transmembrane helix</keyword>
<evidence type="ECO:0000256" key="6">
    <source>
        <dbReference type="ARBA" id="ARBA00022824"/>
    </source>
</evidence>
<comment type="subcellular location">
    <subcellularLocation>
        <location evidence="1">Endoplasmic reticulum membrane</location>
        <topology evidence="1">Multi-pass membrane protein</topology>
    </subcellularLocation>
</comment>
<dbReference type="InterPro" id="IPR012908">
    <property type="entry name" value="PGAP1-ab_dom-like"/>
</dbReference>
<organism evidence="12 13">
    <name type="scientific">Ranatra chinensis</name>
    <dbReference type="NCBI Taxonomy" id="642074"/>
    <lineage>
        <taxon>Eukaryota</taxon>
        <taxon>Metazoa</taxon>
        <taxon>Ecdysozoa</taxon>
        <taxon>Arthropoda</taxon>
        <taxon>Hexapoda</taxon>
        <taxon>Insecta</taxon>
        <taxon>Pterygota</taxon>
        <taxon>Neoptera</taxon>
        <taxon>Paraneoptera</taxon>
        <taxon>Hemiptera</taxon>
        <taxon>Heteroptera</taxon>
        <taxon>Panheteroptera</taxon>
        <taxon>Nepomorpha</taxon>
        <taxon>Nepidae</taxon>
        <taxon>Ranatrinae</taxon>
        <taxon>Ranatra</taxon>
    </lineage>
</organism>
<keyword evidence="6 10" id="KW-0256">Endoplasmic reticulum</keyword>
<dbReference type="InterPro" id="IPR039529">
    <property type="entry name" value="PGAP1/BST1"/>
</dbReference>
<dbReference type="InterPro" id="IPR029058">
    <property type="entry name" value="AB_hydrolase_fold"/>
</dbReference>
<evidence type="ECO:0000256" key="1">
    <source>
        <dbReference type="ARBA" id="ARBA00004477"/>
    </source>
</evidence>
<evidence type="ECO:0000256" key="5">
    <source>
        <dbReference type="ARBA" id="ARBA00022801"/>
    </source>
</evidence>
<name>A0ABD0YGF3_9HEMI</name>
<dbReference type="Gene3D" id="3.40.50.1820">
    <property type="entry name" value="alpha/beta hydrolase"/>
    <property type="match status" value="1"/>
</dbReference>
<comment type="caution">
    <text evidence="12">The sequence shown here is derived from an EMBL/GenBank/DDBJ whole genome shotgun (WGS) entry which is preliminary data.</text>
</comment>
<comment type="similarity">
    <text evidence="2 10">Belongs to the GPI inositol-deacylase family.</text>
</comment>
<comment type="caution">
    <text evidence="10">Lacks conserved residue(s) required for the propagation of feature annotation.</text>
</comment>
<evidence type="ECO:0000259" key="11">
    <source>
        <dbReference type="Pfam" id="PF07819"/>
    </source>
</evidence>
<dbReference type="SUPFAM" id="SSF53474">
    <property type="entry name" value="alpha/beta-Hydrolases"/>
    <property type="match status" value="1"/>
</dbReference>
<dbReference type="Proteomes" id="UP001558652">
    <property type="component" value="Unassembled WGS sequence"/>
</dbReference>
<dbReference type="PANTHER" id="PTHR15495">
    <property type="entry name" value="NEGATIVE REGULATOR OF VESICLE FORMATION-RELATED"/>
    <property type="match status" value="1"/>
</dbReference>
<feature type="domain" description="GPI inositol-deacylase PGAP1-like alpha/beta" evidence="11">
    <location>
        <begin position="81"/>
        <end position="295"/>
    </location>
</feature>
<keyword evidence="7 10" id="KW-0653">Protein transport</keyword>
<evidence type="ECO:0000256" key="4">
    <source>
        <dbReference type="ARBA" id="ARBA00022692"/>
    </source>
</evidence>
<evidence type="ECO:0000256" key="7">
    <source>
        <dbReference type="ARBA" id="ARBA00022927"/>
    </source>
</evidence>
<evidence type="ECO:0000256" key="9">
    <source>
        <dbReference type="ARBA" id="ARBA00023136"/>
    </source>
</evidence>
<dbReference type="AlphaFoldDB" id="A0ABD0YGF3"/>
<keyword evidence="9 10" id="KW-0472">Membrane</keyword>
<accession>A0ABD0YGF3</accession>
<keyword evidence="5 10" id="KW-0378">Hydrolase</keyword>
<keyword evidence="3 10" id="KW-0813">Transport</keyword>
<gene>
    <name evidence="12" type="ORF">AAG570_004774</name>
</gene>
<dbReference type="GO" id="GO:0016787">
    <property type="term" value="F:hydrolase activity"/>
    <property type="evidence" value="ECO:0007669"/>
    <property type="project" value="UniProtKB-KW"/>
</dbReference>
<dbReference type="GO" id="GO:0015031">
    <property type="term" value="P:protein transport"/>
    <property type="evidence" value="ECO:0007669"/>
    <property type="project" value="UniProtKB-KW"/>
</dbReference>
<evidence type="ECO:0000256" key="3">
    <source>
        <dbReference type="ARBA" id="ARBA00022448"/>
    </source>
</evidence>
<evidence type="ECO:0000313" key="12">
    <source>
        <dbReference type="EMBL" id="KAL1117448.1"/>
    </source>
</evidence>
<evidence type="ECO:0000313" key="13">
    <source>
        <dbReference type="Proteomes" id="UP001558652"/>
    </source>
</evidence>
<dbReference type="EC" id="3.1.-.-" evidence="10"/>
<dbReference type="Pfam" id="PF07819">
    <property type="entry name" value="PGAP1"/>
    <property type="match status" value="1"/>
</dbReference>
<sequence length="409" mass="45784">MASPANGFVLVSTAAFAVFLFGLYGHLTHFEENGCNMTYLFEYPQFVRIPLDDEVAMRHRRYGLYAFAEGSRIEKVRAMKFDGIPVLFVPGSRGSHKQVRSLASVSLRKWLGSRTPFHFDYFALDLDNDHSGLYGGVLKAQTDFLKFCVKRVLSLYRGPVAAKPTSVVLVGHSMGGLVAEGLFLEPDFDSDQVRLIVTLATPHTPALLPDQRMSAYYSRLAHFWSTHRVSMKNLTLVSIGGGARDIIVKSSQTVSKFADINVISPSVSDVWLSVDHYCILWCKELVIVLVRSLFDSVDLTTRQITRDAQLRRDVFRYHLLDRSAGKKYQTSVHPKEMALWSSESGGGWTSLEKNQAVWDRPRGIATTSHITVPLATAADTMVVEGINHKTKDWLFTCRADGSVNGTRIW</sequence>
<reference evidence="12 13" key="1">
    <citation type="submission" date="2024-07" db="EMBL/GenBank/DDBJ databases">
        <title>Chromosome-level genome assembly of the water stick insect Ranatra chinensis (Heteroptera: Nepidae).</title>
        <authorList>
            <person name="Liu X."/>
        </authorList>
    </citation>
    <scope>NUCLEOTIDE SEQUENCE [LARGE SCALE GENOMIC DNA]</scope>
    <source>
        <strain evidence="12">Cailab_2021Rc</strain>
        <tissue evidence="12">Muscle</tissue>
    </source>
</reference>
<feature type="transmembrane region" description="Helical" evidence="10">
    <location>
        <begin position="7"/>
        <end position="27"/>
    </location>
</feature>